<sequence>MTDLTDWSALDMNALVFLDEPHPDLAELPPPGTSTSSLVVDVEPDVLDELAREAAATGRTLTQVAQDRLRHPAA</sequence>
<proteinExistence type="predicted"/>
<organism evidence="1 2">
    <name type="scientific">Kineosporia succinea</name>
    <dbReference type="NCBI Taxonomy" id="84632"/>
    <lineage>
        <taxon>Bacteria</taxon>
        <taxon>Bacillati</taxon>
        <taxon>Actinomycetota</taxon>
        <taxon>Actinomycetes</taxon>
        <taxon>Kineosporiales</taxon>
        <taxon>Kineosporiaceae</taxon>
        <taxon>Kineosporia</taxon>
    </lineage>
</organism>
<reference evidence="1 2" key="1">
    <citation type="submission" date="2023-07" db="EMBL/GenBank/DDBJ databases">
        <title>Sequencing the genomes of 1000 actinobacteria strains.</title>
        <authorList>
            <person name="Klenk H.-P."/>
        </authorList>
    </citation>
    <scope>NUCLEOTIDE SEQUENCE [LARGE SCALE GENOMIC DNA]</scope>
    <source>
        <strain evidence="1 2">DSM 44388</strain>
    </source>
</reference>
<keyword evidence="2" id="KW-1185">Reference proteome</keyword>
<dbReference type="Proteomes" id="UP001235712">
    <property type="component" value="Unassembled WGS sequence"/>
</dbReference>
<evidence type="ECO:0000313" key="1">
    <source>
        <dbReference type="EMBL" id="MDP9829940.1"/>
    </source>
</evidence>
<evidence type="ECO:0000313" key="2">
    <source>
        <dbReference type="Proteomes" id="UP001235712"/>
    </source>
</evidence>
<protein>
    <submittedName>
        <fullName evidence="1">Uncharacterized protein</fullName>
    </submittedName>
</protein>
<dbReference type="RefSeq" id="WP_307248638.1">
    <property type="nucleotide sequence ID" value="NZ_JAUSQZ010000001.1"/>
</dbReference>
<gene>
    <name evidence="1" type="ORF">J2S57_005689</name>
</gene>
<dbReference type="EMBL" id="JAUSQZ010000001">
    <property type="protein sequence ID" value="MDP9829940.1"/>
    <property type="molecule type" value="Genomic_DNA"/>
</dbReference>
<comment type="caution">
    <text evidence="1">The sequence shown here is derived from an EMBL/GenBank/DDBJ whole genome shotgun (WGS) entry which is preliminary data.</text>
</comment>
<accession>A0ABT9PD90</accession>
<name>A0ABT9PD90_9ACTN</name>